<name>B1FP80_9BURK</name>
<organism evidence="1 2">
    <name type="scientific">Burkholderia ambifaria IOP40-10</name>
    <dbReference type="NCBI Taxonomy" id="396596"/>
    <lineage>
        <taxon>Bacteria</taxon>
        <taxon>Pseudomonadati</taxon>
        <taxon>Pseudomonadota</taxon>
        <taxon>Betaproteobacteria</taxon>
        <taxon>Burkholderiales</taxon>
        <taxon>Burkholderiaceae</taxon>
        <taxon>Burkholderia</taxon>
        <taxon>Burkholderia cepacia complex</taxon>
    </lineage>
</organism>
<gene>
    <name evidence="1" type="ORF">BamIOP4010DRAFT_5841</name>
</gene>
<protein>
    <submittedName>
        <fullName evidence="1">Uncharacterized protein</fullName>
    </submittedName>
</protein>
<proteinExistence type="predicted"/>
<dbReference type="AlphaFoldDB" id="B1FP80"/>
<comment type="caution">
    <text evidence="1">The sequence shown here is derived from an EMBL/GenBank/DDBJ whole genome shotgun (WGS) entry which is preliminary data.</text>
</comment>
<dbReference type="Proteomes" id="UP000005463">
    <property type="component" value="Unassembled WGS sequence"/>
</dbReference>
<evidence type="ECO:0000313" key="2">
    <source>
        <dbReference type="Proteomes" id="UP000005463"/>
    </source>
</evidence>
<dbReference type="EMBL" id="ABLC01000258">
    <property type="protein sequence ID" value="EDT00646.1"/>
    <property type="molecule type" value="Genomic_DNA"/>
</dbReference>
<reference evidence="1 2" key="1">
    <citation type="submission" date="2008-03" db="EMBL/GenBank/DDBJ databases">
        <title>Sequencing of the draft genome and assembly of Burkholderia ambifaria IOP40-10.</title>
        <authorList>
            <consortium name="US DOE Joint Genome Institute (JGI-PGF)"/>
            <person name="Copeland A."/>
            <person name="Lucas S."/>
            <person name="Lapidus A."/>
            <person name="Glavina del Rio T."/>
            <person name="Dalin E."/>
            <person name="Tice H."/>
            <person name="Bruce D."/>
            <person name="Goodwin L."/>
            <person name="Pitluck S."/>
            <person name="Larimer F."/>
            <person name="Land M.L."/>
            <person name="Hauser L."/>
            <person name="Tiedje J."/>
            <person name="Richardson P."/>
        </authorList>
    </citation>
    <scope>NUCLEOTIDE SEQUENCE [LARGE SCALE GENOMIC DNA]</scope>
    <source>
        <strain evidence="1 2">IOP40-10</strain>
    </source>
</reference>
<evidence type="ECO:0000313" key="1">
    <source>
        <dbReference type="EMBL" id="EDT00646.1"/>
    </source>
</evidence>
<accession>B1FP80</accession>
<sequence>MTFASFRSTVPDTRSVGVSPLITKFSVRSLLNRPLVTITGSFAGAYEISFGTSSRSNFSASSDSRDCANGFVLPSIAIGLPSNRARSFGCTKMSVFDASVAMNGMPSVQLSTTCFSFSRRSSKSIRPPLT</sequence>